<reference evidence="2" key="2">
    <citation type="submission" date="2025-09" db="UniProtKB">
        <authorList>
            <consortium name="Ensembl"/>
        </authorList>
    </citation>
    <scope>IDENTIFICATION</scope>
</reference>
<dbReference type="AlphaFoldDB" id="A0A8C9LA54"/>
<evidence type="ECO:0000256" key="1">
    <source>
        <dbReference type="SAM" id="Phobius"/>
    </source>
</evidence>
<sequence>MHSDAAAVNFQLNSHLSTLANIHKIYHTLNRLNLTEDVGQDDHQTGFWLVVAYSAAIWRLYLANASFKCQKNSEN</sequence>
<name>A0A8C9LA54_PAVCR</name>
<organism evidence="2 3">
    <name type="scientific">Pavo cristatus</name>
    <name type="common">Indian peafowl</name>
    <name type="synonym">Blue peafowl</name>
    <dbReference type="NCBI Taxonomy" id="9049"/>
    <lineage>
        <taxon>Eukaryota</taxon>
        <taxon>Metazoa</taxon>
        <taxon>Chordata</taxon>
        <taxon>Craniata</taxon>
        <taxon>Vertebrata</taxon>
        <taxon>Euteleostomi</taxon>
        <taxon>Archelosauria</taxon>
        <taxon>Archosauria</taxon>
        <taxon>Dinosauria</taxon>
        <taxon>Saurischia</taxon>
        <taxon>Theropoda</taxon>
        <taxon>Coelurosauria</taxon>
        <taxon>Aves</taxon>
        <taxon>Neognathae</taxon>
        <taxon>Galloanserae</taxon>
        <taxon>Galliformes</taxon>
        <taxon>Phasianidae</taxon>
        <taxon>Phasianinae</taxon>
        <taxon>Pavo</taxon>
    </lineage>
</organism>
<keyword evidence="1" id="KW-0812">Transmembrane</keyword>
<accession>A0A8C9LA54</accession>
<keyword evidence="1" id="KW-1133">Transmembrane helix</keyword>
<evidence type="ECO:0000313" key="2">
    <source>
        <dbReference type="Ensembl" id="ENSPSTP00000013294.1"/>
    </source>
</evidence>
<evidence type="ECO:0000313" key="3">
    <source>
        <dbReference type="Proteomes" id="UP000694428"/>
    </source>
</evidence>
<protein>
    <submittedName>
        <fullName evidence="2">Uncharacterized protein</fullName>
    </submittedName>
</protein>
<reference evidence="2" key="1">
    <citation type="submission" date="2025-08" db="UniProtKB">
        <authorList>
            <consortium name="Ensembl"/>
        </authorList>
    </citation>
    <scope>IDENTIFICATION</scope>
</reference>
<keyword evidence="3" id="KW-1185">Reference proteome</keyword>
<dbReference type="Proteomes" id="UP000694428">
    <property type="component" value="Unplaced"/>
</dbReference>
<feature type="transmembrane region" description="Helical" evidence="1">
    <location>
        <begin position="45"/>
        <end position="62"/>
    </location>
</feature>
<dbReference type="Ensembl" id="ENSPSTT00000013934.1">
    <property type="protein sequence ID" value="ENSPSTP00000013294.1"/>
    <property type="gene ID" value="ENSPSTG00000009402.1"/>
</dbReference>
<proteinExistence type="predicted"/>
<keyword evidence="1" id="KW-0472">Membrane</keyword>